<sequence>MSHQSLKAFYQPKHSDNGLTRDLASSKVRIRARVLNLFHVLQLADHKRQARPFILSLDAQILSSPKECLPKKEEIRCSEENTENREELEEDRCYPAISKFNKSEVLSTIRHKHLPCPEPHLLSGLIVQDSWSEEGEPHRAGLAWKEGYPKSLFRNLVRVSSILMALPDIVTLLTMSKMGSRRQPTTETCFALARLTPTCLLPTIVKDLSLHHSRNLTSLLGQLV</sequence>
<evidence type="ECO:0000313" key="2">
    <source>
        <dbReference type="Proteomes" id="UP000824120"/>
    </source>
</evidence>
<dbReference type="AlphaFoldDB" id="A0A9J5WZ80"/>
<dbReference type="OrthoDB" id="765989at2759"/>
<proteinExistence type="predicted"/>
<organism evidence="1 2">
    <name type="scientific">Solanum commersonii</name>
    <name type="common">Commerson's wild potato</name>
    <name type="synonym">Commerson's nightshade</name>
    <dbReference type="NCBI Taxonomy" id="4109"/>
    <lineage>
        <taxon>Eukaryota</taxon>
        <taxon>Viridiplantae</taxon>
        <taxon>Streptophyta</taxon>
        <taxon>Embryophyta</taxon>
        <taxon>Tracheophyta</taxon>
        <taxon>Spermatophyta</taxon>
        <taxon>Magnoliopsida</taxon>
        <taxon>eudicotyledons</taxon>
        <taxon>Gunneridae</taxon>
        <taxon>Pentapetalae</taxon>
        <taxon>asterids</taxon>
        <taxon>lamiids</taxon>
        <taxon>Solanales</taxon>
        <taxon>Solanaceae</taxon>
        <taxon>Solanoideae</taxon>
        <taxon>Solaneae</taxon>
        <taxon>Solanum</taxon>
    </lineage>
</organism>
<dbReference type="Proteomes" id="UP000824120">
    <property type="component" value="Chromosome 10"/>
</dbReference>
<comment type="caution">
    <text evidence="1">The sequence shown here is derived from an EMBL/GenBank/DDBJ whole genome shotgun (WGS) entry which is preliminary data.</text>
</comment>
<evidence type="ECO:0000313" key="1">
    <source>
        <dbReference type="EMBL" id="KAG5580541.1"/>
    </source>
</evidence>
<dbReference type="EMBL" id="JACXVP010000010">
    <property type="protein sequence ID" value="KAG5580541.1"/>
    <property type="molecule type" value="Genomic_DNA"/>
</dbReference>
<reference evidence="1 2" key="1">
    <citation type="submission" date="2020-09" db="EMBL/GenBank/DDBJ databases">
        <title>De no assembly of potato wild relative species, Solanum commersonii.</title>
        <authorList>
            <person name="Cho K."/>
        </authorList>
    </citation>
    <scope>NUCLEOTIDE SEQUENCE [LARGE SCALE GENOMIC DNA]</scope>
    <source>
        <strain evidence="1">LZ3.2</strain>
        <tissue evidence="1">Leaf</tissue>
    </source>
</reference>
<gene>
    <name evidence="1" type="ORF">H5410_051168</name>
</gene>
<accession>A0A9J5WZ80</accession>
<protein>
    <submittedName>
        <fullName evidence="1">Uncharacterized protein</fullName>
    </submittedName>
</protein>
<name>A0A9J5WZ80_SOLCO</name>
<keyword evidence="2" id="KW-1185">Reference proteome</keyword>